<dbReference type="OrthoDB" id="9775090at2"/>
<dbReference type="Pfam" id="PF00441">
    <property type="entry name" value="Acyl-CoA_dh_1"/>
    <property type="match status" value="1"/>
</dbReference>
<keyword evidence="3 6" id="KW-0285">Flavoprotein</keyword>
<dbReference type="FunFam" id="1.20.140.10:FF:000001">
    <property type="entry name" value="Acyl-CoA dehydrogenase"/>
    <property type="match status" value="1"/>
</dbReference>
<dbReference type="InterPro" id="IPR036250">
    <property type="entry name" value="AcylCo_DH-like_C"/>
</dbReference>
<dbReference type="InterPro" id="IPR009075">
    <property type="entry name" value="AcylCo_DH/oxidase_C"/>
</dbReference>
<dbReference type="InterPro" id="IPR006091">
    <property type="entry name" value="Acyl-CoA_Oxase/DH_mid-dom"/>
</dbReference>
<dbReference type="InterPro" id="IPR009100">
    <property type="entry name" value="AcylCoA_DH/oxidase_NM_dom_sf"/>
</dbReference>
<evidence type="ECO:0000259" key="9">
    <source>
        <dbReference type="Pfam" id="PF02771"/>
    </source>
</evidence>
<comment type="similarity">
    <text evidence="2 6">Belongs to the acyl-CoA dehydrogenase family.</text>
</comment>
<dbReference type="FunFam" id="2.40.110.10:FF:000002">
    <property type="entry name" value="Acyl-CoA dehydrogenase fadE12"/>
    <property type="match status" value="1"/>
</dbReference>
<sequence>MSALNLPKPAWRTEEHDMLAESARAFLAKEFVPNLDRWSEEGVMDRDAWIKAADAGLLSASIPEEYGGAGGDYSHEAVIAHEIAMAGADSWGWAIHGPIVAPYILHYGTEEQKKAWLPKMVTGELIAALAMTEPGAGSDVQGIRTKAERSGNGWVLNGSKTFITNGQHANMVVVAAKTDPSAGAKGTSLFVVETENAPGFRRGRKLKKLGLDWADTSELFFDDMKLPAEALLGPEPNQGFYQMMRALPQERLTIAGAAVGMIERALTLTIDYVKERGAFGKKVIDFQNTQFELADMKTEATIAKVFYETCVGLHIEGKCDTAMASMAKYKLSDLQNTIVDRCLQLFGGYGFMDEYPISRMYRDARIQRIYGGTNEIMKILIARTL</sequence>
<evidence type="ECO:0000256" key="6">
    <source>
        <dbReference type="RuleBase" id="RU362125"/>
    </source>
</evidence>
<dbReference type="Proteomes" id="UP000237889">
    <property type="component" value="Chromosome"/>
</dbReference>
<dbReference type="Pfam" id="PF02771">
    <property type="entry name" value="Acyl-CoA_dh_N"/>
    <property type="match status" value="1"/>
</dbReference>
<dbReference type="PIRSF" id="PIRSF016578">
    <property type="entry name" value="HsaA"/>
    <property type="match status" value="1"/>
</dbReference>
<keyword evidence="11" id="KW-1185">Reference proteome</keyword>
<dbReference type="Gene3D" id="1.10.540.10">
    <property type="entry name" value="Acyl-CoA dehydrogenase/oxidase, N-terminal domain"/>
    <property type="match status" value="1"/>
</dbReference>
<dbReference type="InterPro" id="IPR046373">
    <property type="entry name" value="Acyl-CoA_Oxase/DH_mid-dom_sf"/>
</dbReference>
<dbReference type="EMBL" id="CP027668">
    <property type="protein sequence ID" value="AVO46340.1"/>
    <property type="molecule type" value="Genomic_DNA"/>
</dbReference>
<dbReference type="Gene3D" id="1.20.140.10">
    <property type="entry name" value="Butyryl-CoA Dehydrogenase, subunit A, domain 3"/>
    <property type="match status" value="1"/>
</dbReference>
<dbReference type="InterPro" id="IPR006089">
    <property type="entry name" value="Acyl-CoA_DH_CS"/>
</dbReference>
<reference evidence="10 11" key="1">
    <citation type="submission" date="2018-03" db="EMBL/GenBank/DDBJ databases">
        <title>Genome sequencing of Phreatobacter sp.</title>
        <authorList>
            <person name="Kim S.-J."/>
            <person name="Heo J."/>
            <person name="Kwon S.-W."/>
        </authorList>
    </citation>
    <scope>NUCLEOTIDE SEQUENCE [LARGE SCALE GENOMIC DNA]</scope>
    <source>
        <strain evidence="10 11">S-12</strain>
    </source>
</reference>
<evidence type="ECO:0000259" key="8">
    <source>
        <dbReference type="Pfam" id="PF02770"/>
    </source>
</evidence>
<name>A0A2S0NDU0_9HYPH</name>
<dbReference type="KEGG" id="phr:C6569_15470"/>
<dbReference type="PROSITE" id="PS00072">
    <property type="entry name" value="ACYL_COA_DH_1"/>
    <property type="match status" value="1"/>
</dbReference>
<dbReference type="GO" id="GO:0003995">
    <property type="term" value="F:acyl-CoA dehydrogenase activity"/>
    <property type="evidence" value="ECO:0007669"/>
    <property type="project" value="InterPro"/>
</dbReference>
<evidence type="ECO:0000256" key="5">
    <source>
        <dbReference type="ARBA" id="ARBA00023002"/>
    </source>
</evidence>
<keyword evidence="5 6" id="KW-0560">Oxidoreductase</keyword>
<gene>
    <name evidence="10" type="ORF">C6569_15470</name>
</gene>
<evidence type="ECO:0000259" key="7">
    <source>
        <dbReference type="Pfam" id="PF00441"/>
    </source>
</evidence>
<protein>
    <submittedName>
        <fullName evidence="10">Acyl-CoA dehydrogenase</fullName>
    </submittedName>
</protein>
<dbReference type="RefSeq" id="WP_106749681.1">
    <property type="nucleotide sequence ID" value="NZ_CP027668.1"/>
</dbReference>
<accession>A0A2S0NDU0</accession>
<evidence type="ECO:0000256" key="3">
    <source>
        <dbReference type="ARBA" id="ARBA00022630"/>
    </source>
</evidence>
<keyword evidence="4 6" id="KW-0274">FAD</keyword>
<feature type="domain" description="Acyl-CoA oxidase/dehydrogenase middle" evidence="8">
    <location>
        <begin position="128"/>
        <end position="224"/>
    </location>
</feature>
<dbReference type="FunFam" id="1.10.540.10:FF:000026">
    <property type="entry name" value="Acyl-CoA dehydrogenase medium chain"/>
    <property type="match status" value="1"/>
</dbReference>
<dbReference type="PROSITE" id="PS00073">
    <property type="entry name" value="ACYL_COA_DH_2"/>
    <property type="match status" value="1"/>
</dbReference>
<evidence type="ECO:0000256" key="1">
    <source>
        <dbReference type="ARBA" id="ARBA00001974"/>
    </source>
</evidence>
<organism evidence="10 11">
    <name type="scientific">Phreatobacter cathodiphilus</name>
    <dbReference type="NCBI Taxonomy" id="1868589"/>
    <lineage>
        <taxon>Bacteria</taxon>
        <taxon>Pseudomonadati</taxon>
        <taxon>Pseudomonadota</taxon>
        <taxon>Alphaproteobacteria</taxon>
        <taxon>Hyphomicrobiales</taxon>
        <taxon>Phreatobacteraceae</taxon>
        <taxon>Phreatobacter</taxon>
    </lineage>
</organism>
<comment type="cofactor">
    <cofactor evidence="1 6">
        <name>FAD</name>
        <dbReference type="ChEBI" id="CHEBI:57692"/>
    </cofactor>
</comment>
<dbReference type="SUPFAM" id="SSF47203">
    <property type="entry name" value="Acyl-CoA dehydrogenase C-terminal domain-like"/>
    <property type="match status" value="1"/>
</dbReference>
<feature type="domain" description="Acyl-CoA dehydrogenase/oxidase N-terminal" evidence="9">
    <location>
        <begin position="13"/>
        <end position="124"/>
    </location>
</feature>
<dbReference type="InterPro" id="IPR013786">
    <property type="entry name" value="AcylCoA_DH/ox_N"/>
</dbReference>
<feature type="domain" description="Acyl-CoA dehydrogenase/oxidase C-terminal" evidence="7">
    <location>
        <begin position="237"/>
        <end position="384"/>
    </location>
</feature>
<dbReference type="PANTHER" id="PTHR43884:SF12">
    <property type="entry name" value="ISOVALERYL-COA DEHYDROGENASE, MITOCHONDRIAL-RELATED"/>
    <property type="match status" value="1"/>
</dbReference>
<dbReference type="Gene3D" id="2.40.110.10">
    <property type="entry name" value="Butyryl-CoA Dehydrogenase, subunit A, domain 2"/>
    <property type="match status" value="1"/>
</dbReference>
<evidence type="ECO:0000256" key="4">
    <source>
        <dbReference type="ARBA" id="ARBA00022827"/>
    </source>
</evidence>
<dbReference type="AlphaFoldDB" id="A0A2S0NDU0"/>
<dbReference type="PANTHER" id="PTHR43884">
    <property type="entry name" value="ACYL-COA DEHYDROGENASE"/>
    <property type="match status" value="1"/>
</dbReference>
<dbReference type="GO" id="GO:0050660">
    <property type="term" value="F:flavin adenine dinucleotide binding"/>
    <property type="evidence" value="ECO:0007669"/>
    <property type="project" value="InterPro"/>
</dbReference>
<evidence type="ECO:0000313" key="11">
    <source>
        <dbReference type="Proteomes" id="UP000237889"/>
    </source>
</evidence>
<evidence type="ECO:0000313" key="10">
    <source>
        <dbReference type="EMBL" id="AVO46340.1"/>
    </source>
</evidence>
<dbReference type="InterPro" id="IPR037069">
    <property type="entry name" value="AcylCoA_DH/ox_N_sf"/>
</dbReference>
<dbReference type="SUPFAM" id="SSF56645">
    <property type="entry name" value="Acyl-CoA dehydrogenase NM domain-like"/>
    <property type="match status" value="1"/>
</dbReference>
<proteinExistence type="inferred from homology"/>
<dbReference type="Pfam" id="PF02770">
    <property type="entry name" value="Acyl-CoA_dh_M"/>
    <property type="match status" value="1"/>
</dbReference>
<evidence type="ECO:0000256" key="2">
    <source>
        <dbReference type="ARBA" id="ARBA00009347"/>
    </source>
</evidence>